<dbReference type="AlphaFoldDB" id="A0A0M0HTG3"/>
<evidence type="ECO:0000256" key="2">
    <source>
        <dbReference type="ARBA" id="ARBA00023163"/>
    </source>
</evidence>
<accession>A0A0M0HTG3</accession>
<dbReference type="STRING" id="693.AKJ17_00765"/>
<organism evidence="4 5">
    <name type="scientific">Vibrio nereis</name>
    <dbReference type="NCBI Taxonomy" id="693"/>
    <lineage>
        <taxon>Bacteria</taxon>
        <taxon>Pseudomonadati</taxon>
        <taxon>Pseudomonadota</taxon>
        <taxon>Gammaproteobacteria</taxon>
        <taxon>Vibrionales</taxon>
        <taxon>Vibrionaceae</taxon>
        <taxon>Vibrio</taxon>
    </lineage>
</organism>
<dbReference type="EMBL" id="LHPJ01000001">
    <property type="protein sequence ID" value="KOO05361.1"/>
    <property type="molecule type" value="Genomic_DNA"/>
</dbReference>
<keyword evidence="1" id="KW-0805">Transcription regulation</keyword>
<name>A0A0M0HTG3_VIBNE</name>
<dbReference type="PROSITE" id="PS01124">
    <property type="entry name" value="HTH_ARAC_FAMILY_2"/>
    <property type="match status" value="1"/>
</dbReference>
<dbReference type="GO" id="GO:0043565">
    <property type="term" value="F:sequence-specific DNA binding"/>
    <property type="evidence" value="ECO:0007669"/>
    <property type="project" value="InterPro"/>
</dbReference>
<dbReference type="SUPFAM" id="SSF46689">
    <property type="entry name" value="Homeodomain-like"/>
    <property type="match status" value="2"/>
</dbReference>
<comment type="caution">
    <text evidence="4">The sequence shown here is derived from an EMBL/GenBank/DDBJ whole genome shotgun (WGS) entry which is preliminary data.</text>
</comment>
<dbReference type="Proteomes" id="UP000037515">
    <property type="component" value="Unassembled WGS sequence"/>
</dbReference>
<evidence type="ECO:0000256" key="1">
    <source>
        <dbReference type="ARBA" id="ARBA00023015"/>
    </source>
</evidence>
<protein>
    <recommendedName>
        <fullName evidence="3">HTH araC/xylS-type domain-containing protein</fullName>
    </recommendedName>
</protein>
<dbReference type="InterPro" id="IPR018060">
    <property type="entry name" value="HTH_AraC"/>
</dbReference>
<evidence type="ECO:0000313" key="4">
    <source>
        <dbReference type="EMBL" id="KOO05361.1"/>
    </source>
</evidence>
<dbReference type="PANTHER" id="PTHR47893">
    <property type="entry name" value="REGULATORY PROTEIN PCHR"/>
    <property type="match status" value="1"/>
</dbReference>
<reference evidence="5" key="1">
    <citation type="submission" date="2015-08" db="EMBL/GenBank/DDBJ databases">
        <title>Vibrio galatheae sp. nov., a novel member of the Vibrionaceae family isolated from the Solomon Islands.</title>
        <authorList>
            <person name="Giubergia S."/>
            <person name="Machado H."/>
            <person name="Mateiu R.V."/>
            <person name="Gram L."/>
        </authorList>
    </citation>
    <scope>NUCLEOTIDE SEQUENCE [LARGE SCALE GENOMIC DNA]</scope>
    <source>
        <strain evidence="5">DSM 19584</strain>
    </source>
</reference>
<dbReference type="InterPro" id="IPR009057">
    <property type="entry name" value="Homeodomain-like_sf"/>
</dbReference>
<dbReference type="SMART" id="SM00342">
    <property type="entry name" value="HTH_ARAC"/>
    <property type="match status" value="1"/>
</dbReference>
<keyword evidence="5" id="KW-1185">Reference proteome</keyword>
<proteinExistence type="predicted"/>
<evidence type="ECO:0000259" key="3">
    <source>
        <dbReference type="PROSITE" id="PS01124"/>
    </source>
</evidence>
<dbReference type="GO" id="GO:0003700">
    <property type="term" value="F:DNA-binding transcription factor activity"/>
    <property type="evidence" value="ECO:0007669"/>
    <property type="project" value="InterPro"/>
</dbReference>
<gene>
    <name evidence="4" type="ORF">AKJ17_00765</name>
</gene>
<dbReference type="Pfam" id="PF12833">
    <property type="entry name" value="HTH_18"/>
    <property type="match status" value="1"/>
</dbReference>
<dbReference type="PATRIC" id="fig|693.5.peg.155"/>
<feature type="domain" description="HTH araC/xylS-type" evidence="3">
    <location>
        <begin position="197"/>
        <end position="293"/>
    </location>
</feature>
<dbReference type="PANTHER" id="PTHR47893:SF1">
    <property type="entry name" value="REGULATORY PROTEIN PCHR"/>
    <property type="match status" value="1"/>
</dbReference>
<keyword evidence="2" id="KW-0804">Transcription</keyword>
<dbReference type="Gene3D" id="1.10.10.60">
    <property type="entry name" value="Homeodomain-like"/>
    <property type="match status" value="1"/>
</dbReference>
<dbReference type="InterPro" id="IPR053142">
    <property type="entry name" value="PchR_regulatory_protein"/>
</dbReference>
<evidence type="ECO:0000313" key="5">
    <source>
        <dbReference type="Proteomes" id="UP000037515"/>
    </source>
</evidence>
<sequence>MGANSVVGQVTGLAEFQDLDSETTVTIQPGLAVSVYGSRLQQLNASFPSDDQYIHLNYLLKGQFKAQVRGTKVHLNQGESVMGFSCGEPFEVLNSPPYRNLDIRITPQLLSNLVESESNHDNFLGIDLARIGFFIKPACSTSKLSTTANHIAALIDKPDSKLLLYSAVLEFIHWQLEAFKTQAINENLSLRERFQLELARDYLLKDLSQPPTIANIAAVVGLHSGKLKKGFKQMYGDTIYAHFQKARMKKATTLLKDNNVTETAMILGYSNVSHFSAAFFKELNIKPKEFRRQTLPTMSD</sequence>